<evidence type="ECO:0000256" key="1">
    <source>
        <dbReference type="ARBA" id="ARBA00022574"/>
    </source>
</evidence>
<evidence type="ECO:0000256" key="3">
    <source>
        <dbReference type="PROSITE-ProRule" id="PRU00221"/>
    </source>
</evidence>
<evidence type="ECO:0000256" key="2">
    <source>
        <dbReference type="ARBA" id="ARBA00022737"/>
    </source>
</evidence>
<evidence type="ECO:0000313" key="6">
    <source>
        <dbReference type="EMBL" id="ODQ82054.1"/>
    </source>
</evidence>
<feature type="repeat" description="WD" evidence="3">
    <location>
        <begin position="249"/>
        <end position="288"/>
    </location>
</feature>
<name>A0A1E3QX10_9ASCO</name>
<dbReference type="SUPFAM" id="SSF50998">
    <property type="entry name" value="Quinoprotein alcohol dehydrogenase-like"/>
    <property type="match status" value="1"/>
</dbReference>
<feature type="domain" description="TEP-1 C-terminal beta-propeller" evidence="5">
    <location>
        <begin position="252"/>
        <end position="323"/>
    </location>
</feature>
<dbReference type="Gene3D" id="2.130.10.10">
    <property type="entry name" value="YVTN repeat-like/Quinoprotein amine dehydrogenase"/>
    <property type="match status" value="2"/>
</dbReference>
<dbReference type="Pfam" id="PF11816">
    <property type="entry name" value="DUF3337"/>
    <property type="match status" value="1"/>
</dbReference>
<feature type="region of interest" description="Disordered" evidence="4">
    <location>
        <begin position="772"/>
        <end position="802"/>
    </location>
</feature>
<reference evidence="7" key="1">
    <citation type="submission" date="2016-05" db="EMBL/GenBank/DDBJ databases">
        <title>Comparative genomics of biotechnologically important yeasts.</title>
        <authorList>
            <consortium name="DOE Joint Genome Institute"/>
            <person name="Riley R."/>
            <person name="Haridas S."/>
            <person name="Wolfe K.H."/>
            <person name="Lopes M.R."/>
            <person name="Hittinger C.T."/>
            <person name="Goker M."/>
            <person name="Salamov A."/>
            <person name="Wisecaver J."/>
            <person name="Long T.M."/>
            <person name="Aerts A.L."/>
            <person name="Barry K."/>
            <person name="Choi C."/>
            <person name="Clum A."/>
            <person name="Coughlan A.Y."/>
            <person name="Deshpande S."/>
            <person name="Douglass A.P."/>
            <person name="Hanson S.J."/>
            <person name="Klenk H.-P."/>
            <person name="Labutti K."/>
            <person name="Lapidus A."/>
            <person name="Lindquist E."/>
            <person name="Lipzen A."/>
            <person name="Meier-Kolthoff J.P."/>
            <person name="Ohm R.A."/>
            <person name="Otillar R.P."/>
            <person name="Pangilinan J."/>
            <person name="Peng Y."/>
            <person name="Rokas A."/>
            <person name="Rosa C.A."/>
            <person name="Scheuner C."/>
            <person name="Sibirny A.A."/>
            <person name="Slot J.C."/>
            <person name="Stielow J.B."/>
            <person name="Sun H."/>
            <person name="Kurtzman C.P."/>
            <person name="Blackwell M."/>
            <person name="Grigoriev I.V."/>
            <person name="Jeffries T.W."/>
        </authorList>
    </citation>
    <scope>NUCLEOTIDE SEQUENCE [LARGE SCALE GENOMIC DNA]</scope>
    <source>
        <strain evidence="7">NRRL Y-12698</strain>
    </source>
</reference>
<dbReference type="InterPro" id="IPR019775">
    <property type="entry name" value="WD40_repeat_CS"/>
</dbReference>
<feature type="repeat" description="WD" evidence="3">
    <location>
        <begin position="170"/>
        <end position="198"/>
    </location>
</feature>
<dbReference type="EMBL" id="KV454427">
    <property type="protein sequence ID" value="ODQ82054.1"/>
    <property type="molecule type" value="Genomic_DNA"/>
</dbReference>
<dbReference type="SUPFAM" id="SSF50978">
    <property type="entry name" value="WD40 repeat-like"/>
    <property type="match status" value="1"/>
</dbReference>
<dbReference type="InterPro" id="IPR051246">
    <property type="entry name" value="WDR48"/>
</dbReference>
<gene>
    <name evidence="6" type="ORF">BABINDRAFT_160258</name>
</gene>
<dbReference type="Gene3D" id="3.10.20.90">
    <property type="entry name" value="Phosphatidylinositol 3-kinase Catalytic Subunit, Chain A, domain 1"/>
    <property type="match status" value="1"/>
</dbReference>
<dbReference type="RefSeq" id="XP_018987382.1">
    <property type="nucleotide sequence ID" value="XM_019128135.1"/>
</dbReference>
<dbReference type="InterPro" id="IPR021772">
    <property type="entry name" value="WDR48/Bun107"/>
</dbReference>
<dbReference type="InterPro" id="IPR015943">
    <property type="entry name" value="WD40/YVTN_repeat-like_dom_sf"/>
</dbReference>
<sequence>MKSQKGIAIVLGDSPQQKSHLLGVNSIQHNPDSQDIFTAGREGSVLQWSPKTVTQWDEPVTTDDRISSIAARTTSLDFDYSDDYFIELEDATIRMEHSQPRSQDYDVVEKYSIHSDWINDLKLMNHNQLLVSASLDLSIKMTNVLDSSGSTTLGVHDDYVKALSNPYKGSPSSPIIVSGGLDKQIAVWDITKQKKVTSFVNPHPRGSIYALASHNSLIASGGPDNIVALLDSRVSQDSATNLSLGIRKFTGHQDTVKALVLTEKYILSGSSDSSIKLWCLRTNKLVKNFEFHNAPVWSLCVNETDVVSGDINRFYSGDKLGNVVMSDMSYYNHPSLFEASNDGGDFDFSAINDALGIHTIVSQNNHCSGILDIHAMGDGTLWSATNNSLNHYFLPRTEALQNYQLAKNVELVKSGGDVLAVAAGNDLASLLSSDDEEVFHHPLHGAKSIRSMSLNPGMTVFGIGQITTLDQQLNNEDRSLRSGSNHNTDDEDDEEEEEEEEEEFETIFLCSMGGASTEFTTFPTGESDDDLLYGFEVDIIREPLPCPVQIFRAFNAKPFESFQALSDNALLKAIILNNRRTVMSLTNKGQVFWWDLLTFKRTKATLIKVDENDYANDDQHRHSLLIEKFDKLVSENQPSESVPQWCKVETKGGKMVISFNQNQYLDAEIYWDEFSTNYTWDGYNSETPRNGDERVSLAKIIFGSLLKPFLDKEIQLDEALRFNELTELKKDPQNVILPKTEMAPPIVDPTPTANIDKGDKKFKLFGRKKAPTPLAPVPVPAPTGTPNGNPCKSDSSENAASTKYDISKDNISTMLAEVREKYMHQDVSLEDSLLAAVEAPVIPNLPNTAKIIVQENLNGLGNSIDLFCFSAADLETRLDDPAFMKGVRDGLPRWIGEGFLMNSFPEKEQPKIGFVVREKLEAGAKKGDNLPAIDHSNVKLNATHSLRVKKLLTHITDRFESKTPEMKLNQPPEEWLEIYCNGKVLPLDMTLMTVKMTIWKSGGDMVLYYKKKSEI</sequence>
<dbReference type="InterPro" id="IPR011047">
    <property type="entry name" value="Quinoprotein_ADH-like_sf"/>
</dbReference>
<dbReference type="AlphaFoldDB" id="A0A1E3QX10"/>
<dbReference type="Proteomes" id="UP000094336">
    <property type="component" value="Unassembled WGS sequence"/>
</dbReference>
<feature type="region of interest" description="Disordered" evidence="4">
    <location>
        <begin position="476"/>
        <end position="503"/>
    </location>
</feature>
<accession>A0A1E3QX10</accession>
<dbReference type="SMART" id="SM00320">
    <property type="entry name" value="WD40"/>
    <property type="match status" value="6"/>
</dbReference>
<dbReference type="GeneID" id="30145988"/>
<proteinExistence type="predicted"/>
<feature type="compositionally biased region" description="Polar residues" evidence="4">
    <location>
        <begin position="792"/>
        <end position="801"/>
    </location>
</feature>
<dbReference type="PROSITE" id="PS00678">
    <property type="entry name" value="WD_REPEATS_1"/>
    <property type="match status" value="1"/>
</dbReference>
<evidence type="ECO:0000256" key="4">
    <source>
        <dbReference type="SAM" id="MobiDB-lite"/>
    </source>
</evidence>
<dbReference type="PANTHER" id="PTHR19862:SF14">
    <property type="entry name" value="WD REPEAT-CONTAINING PROTEIN 48"/>
    <property type="match status" value="1"/>
</dbReference>
<organism evidence="6 7">
    <name type="scientific">Babjeviella inositovora NRRL Y-12698</name>
    <dbReference type="NCBI Taxonomy" id="984486"/>
    <lineage>
        <taxon>Eukaryota</taxon>
        <taxon>Fungi</taxon>
        <taxon>Dikarya</taxon>
        <taxon>Ascomycota</taxon>
        <taxon>Saccharomycotina</taxon>
        <taxon>Pichiomycetes</taxon>
        <taxon>Serinales incertae sedis</taxon>
        <taxon>Babjeviella</taxon>
    </lineage>
</organism>
<keyword evidence="1 3" id="KW-0853">WD repeat</keyword>
<dbReference type="InterPro" id="IPR056828">
    <property type="entry name" value="Beta-prop_TEP1_C"/>
</dbReference>
<keyword evidence="7" id="KW-1185">Reference proteome</keyword>
<evidence type="ECO:0000313" key="7">
    <source>
        <dbReference type="Proteomes" id="UP000094336"/>
    </source>
</evidence>
<dbReference type="PROSITE" id="PS50082">
    <property type="entry name" value="WD_REPEATS_2"/>
    <property type="match status" value="2"/>
</dbReference>
<feature type="compositionally biased region" description="Pro residues" evidence="4">
    <location>
        <begin position="773"/>
        <end position="783"/>
    </location>
</feature>
<dbReference type="InterPro" id="IPR001680">
    <property type="entry name" value="WD40_rpt"/>
</dbReference>
<feature type="compositionally biased region" description="Acidic residues" evidence="4">
    <location>
        <begin position="489"/>
        <end position="503"/>
    </location>
</feature>
<dbReference type="PROSITE" id="PS50294">
    <property type="entry name" value="WD_REPEATS_REGION"/>
    <property type="match status" value="1"/>
</dbReference>
<dbReference type="InterPro" id="IPR036322">
    <property type="entry name" value="WD40_repeat_dom_sf"/>
</dbReference>
<protein>
    <recommendedName>
        <fullName evidence="5">TEP-1 C-terminal beta-propeller domain-containing protein</fullName>
    </recommendedName>
</protein>
<dbReference type="GO" id="GO:0000724">
    <property type="term" value="P:double-strand break repair via homologous recombination"/>
    <property type="evidence" value="ECO:0007669"/>
    <property type="project" value="TreeGrafter"/>
</dbReference>
<dbReference type="PANTHER" id="PTHR19862">
    <property type="entry name" value="WD REPEAT-CONTAINING PROTEIN 48"/>
    <property type="match status" value="1"/>
</dbReference>
<dbReference type="Pfam" id="PF25048">
    <property type="entry name" value="Beta-prop_TEP1_C"/>
    <property type="match status" value="1"/>
</dbReference>
<dbReference type="CDD" id="cd17041">
    <property type="entry name" value="Ubl_WDR48"/>
    <property type="match status" value="1"/>
</dbReference>
<evidence type="ECO:0000259" key="5">
    <source>
        <dbReference type="Pfam" id="PF25048"/>
    </source>
</evidence>
<dbReference type="Pfam" id="PF00400">
    <property type="entry name" value="WD40"/>
    <property type="match status" value="2"/>
</dbReference>
<dbReference type="OrthoDB" id="2421129at2759"/>
<dbReference type="STRING" id="984486.A0A1E3QX10"/>
<keyword evidence="2" id="KW-0677">Repeat</keyword>
<dbReference type="GO" id="GO:0043130">
    <property type="term" value="F:ubiquitin binding"/>
    <property type="evidence" value="ECO:0007669"/>
    <property type="project" value="TreeGrafter"/>
</dbReference>